<reference evidence="1 2" key="1">
    <citation type="submission" date="2020-09" db="EMBL/GenBank/DDBJ databases">
        <title>De no assembly of potato wild relative species, Solanum commersonii.</title>
        <authorList>
            <person name="Cho K."/>
        </authorList>
    </citation>
    <scope>NUCLEOTIDE SEQUENCE [LARGE SCALE GENOMIC DNA]</scope>
    <source>
        <strain evidence="1">LZ3.2</strain>
        <tissue evidence="1">Leaf</tissue>
    </source>
</reference>
<evidence type="ECO:0000313" key="2">
    <source>
        <dbReference type="Proteomes" id="UP000824120"/>
    </source>
</evidence>
<gene>
    <name evidence="1" type="ORF">H5410_060970</name>
</gene>
<sequence>MSKGLQGLLRQRADTVDPCKCLDSMSFWFNLLELKLKETQALVMIEKHVCLEKSHHTSIYFKGERNNINDRESICNYQLHL</sequence>
<name>A0A9J5W7K4_SOLCO</name>
<dbReference type="AlphaFoldDB" id="A0A9J5W7K4"/>
<dbReference type="Proteomes" id="UP000824120">
    <property type="component" value="Chromosome 12"/>
</dbReference>
<protein>
    <submittedName>
        <fullName evidence="1">Uncharacterized protein</fullName>
    </submittedName>
</protein>
<proteinExistence type="predicted"/>
<comment type="caution">
    <text evidence="1">The sequence shown here is derived from an EMBL/GenBank/DDBJ whole genome shotgun (WGS) entry which is preliminary data.</text>
</comment>
<organism evidence="1 2">
    <name type="scientific">Solanum commersonii</name>
    <name type="common">Commerson's wild potato</name>
    <name type="synonym">Commerson's nightshade</name>
    <dbReference type="NCBI Taxonomy" id="4109"/>
    <lineage>
        <taxon>Eukaryota</taxon>
        <taxon>Viridiplantae</taxon>
        <taxon>Streptophyta</taxon>
        <taxon>Embryophyta</taxon>
        <taxon>Tracheophyta</taxon>
        <taxon>Spermatophyta</taxon>
        <taxon>Magnoliopsida</taxon>
        <taxon>eudicotyledons</taxon>
        <taxon>Gunneridae</taxon>
        <taxon>Pentapetalae</taxon>
        <taxon>asterids</taxon>
        <taxon>lamiids</taxon>
        <taxon>Solanales</taxon>
        <taxon>Solanaceae</taxon>
        <taxon>Solanoideae</taxon>
        <taxon>Solaneae</taxon>
        <taxon>Solanum</taxon>
    </lineage>
</organism>
<keyword evidence="2" id="KW-1185">Reference proteome</keyword>
<evidence type="ECO:0000313" key="1">
    <source>
        <dbReference type="EMBL" id="KAG5571204.1"/>
    </source>
</evidence>
<dbReference type="EMBL" id="JACXVP010000012">
    <property type="protein sequence ID" value="KAG5571204.1"/>
    <property type="molecule type" value="Genomic_DNA"/>
</dbReference>
<accession>A0A9J5W7K4</accession>